<evidence type="ECO:0000313" key="3">
    <source>
        <dbReference type="Proteomes" id="UP000229554"/>
    </source>
</evidence>
<keyword evidence="1" id="KW-1133">Transmembrane helix</keyword>
<keyword evidence="1" id="KW-0472">Membrane</keyword>
<evidence type="ECO:0008006" key="4">
    <source>
        <dbReference type="Google" id="ProtNLM"/>
    </source>
</evidence>
<accession>A0A2M8KRL0</accession>
<organism evidence="2 3">
    <name type="scientific">Candidatus Roizmanbacteria bacterium CG10_big_fil_rev_8_21_14_0_10_39_6</name>
    <dbReference type="NCBI Taxonomy" id="1974853"/>
    <lineage>
        <taxon>Bacteria</taxon>
        <taxon>Candidatus Roizmaniibacteriota</taxon>
    </lineage>
</organism>
<dbReference type="Proteomes" id="UP000229554">
    <property type="component" value="Unassembled WGS sequence"/>
</dbReference>
<protein>
    <recommendedName>
        <fullName evidence="4">Glycosyltransferase RgtA/B/C/D-like domain-containing protein</fullName>
    </recommendedName>
</protein>
<feature type="transmembrane region" description="Helical" evidence="1">
    <location>
        <begin position="80"/>
        <end position="99"/>
    </location>
</feature>
<feature type="transmembrane region" description="Helical" evidence="1">
    <location>
        <begin position="105"/>
        <end position="126"/>
    </location>
</feature>
<evidence type="ECO:0000256" key="1">
    <source>
        <dbReference type="SAM" id="Phobius"/>
    </source>
</evidence>
<evidence type="ECO:0000313" key="2">
    <source>
        <dbReference type="EMBL" id="PJE62546.1"/>
    </source>
</evidence>
<reference evidence="3" key="1">
    <citation type="submission" date="2017-09" db="EMBL/GenBank/DDBJ databases">
        <title>Depth-based differentiation of microbial function through sediment-hosted aquifers and enrichment of novel symbionts in the deep terrestrial subsurface.</title>
        <authorList>
            <person name="Probst A.J."/>
            <person name="Ladd B."/>
            <person name="Jarett J.K."/>
            <person name="Geller-Mcgrath D.E."/>
            <person name="Sieber C.M.K."/>
            <person name="Emerson J.B."/>
            <person name="Anantharaman K."/>
            <person name="Thomas B.C."/>
            <person name="Malmstrom R."/>
            <person name="Stieglmeier M."/>
            <person name="Klingl A."/>
            <person name="Woyke T."/>
            <person name="Ryan C.M."/>
            <person name="Banfield J.F."/>
        </authorList>
    </citation>
    <scope>NUCLEOTIDE SEQUENCE [LARGE SCALE GENOMIC DNA]</scope>
</reference>
<sequence length="250" mass="29001">SLSAIPVYLWRRYIQLFPEGIPASSWLLTSVSTPTGFHVIFLRPAFFRWIFYERINNLILGGYAMFFVIYGFFYKTKQTLLHYVFAFSALSYLFVFEGGNVQHDYYQIIITPALAMLLGYGVQLFINQRQMGLLIMRISTVFVIFGASIAFSYYQIKAYYNQNSDWLLIADIIRSVTSPKDTIVLDAMGDTTILYLSDRKGYPAPYKDLSELKKQGADYFVTTNSDYKNKFKDSSYSLMFENDKVLVFRL</sequence>
<dbReference type="EMBL" id="PFED01000180">
    <property type="protein sequence ID" value="PJE62546.1"/>
    <property type="molecule type" value="Genomic_DNA"/>
</dbReference>
<keyword evidence="1" id="KW-0812">Transmembrane</keyword>
<feature type="transmembrane region" description="Helical" evidence="1">
    <location>
        <begin position="133"/>
        <end position="154"/>
    </location>
</feature>
<feature type="non-terminal residue" evidence="2">
    <location>
        <position position="1"/>
    </location>
</feature>
<proteinExistence type="predicted"/>
<feature type="transmembrane region" description="Helical" evidence="1">
    <location>
        <begin position="55"/>
        <end position="73"/>
    </location>
</feature>
<gene>
    <name evidence="2" type="ORF">COU88_04390</name>
</gene>
<comment type="caution">
    <text evidence="2">The sequence shown here is derived from an EMBL/GenBank/DDBJ whole genome shotgun (WGS) entry which is preliminary data.</text>
</comment>
<name>A0A2M8KRL0_9BACT</name>
<dbReference type="AlphaFoldDB" id="A0A2M8KRL0"/>